<sequence>MLEALLESALEGDLIESMRHALRPNGLNTSQKYAQTLPPPKRITTSNFAKYSKVVMNFTADAQPIYRKEPECRTLSSAASQPIANATLSS</sequence>
<reference evidence="1 2" key="1">
    <citation type="submission" date="2018-11" db="EMBL/GenBank/DDBJ databases">
        <authorList>
            <consortium name="Pathogen Informatics"/>
        </authorList>
    </citation>
    <scope>NUCLEOTIDE SEQUENCE [LARGE SCALE GENOMIC DNA]</scope>
</reference>
<gene>
    <name evidence="1" type="ORF">GPUH_LOCUS7082</name>
</gene>
<dbReference type="EMBL" id="UYRT01017715">
    <property type="protein sequence ID" value="VDK57134.1"/>
    <property type="molecule type" value="Genomic_DNA"/>
</dbReference>
<keyword evidence="2" id="KW-1185">Reference proteome</keyword>
<evidence type="ECO:0000313" key="1">
    <source>
        <dbReference type="EMBL" id="VDK57134.1"/>
    </source>
</evidence>
<name>A0A3P6SPX1_9BILA</name>
<dbReference type="AlphaFoldDB" id="A0A3P6SPX1"/>
<evidence type="ECO:0000313" key="2">
    <source>
        <dbReference type="Proteomes" id="UP000271098"/>
    </source>
</evidence>
<dbReference type="Proteomes" id="UP000271098">
    <property type="component" value="Unassembled WGS sequence"/>
</dbReference>
<protein>
    <submittedName>
        <fullName evidence="1">Uncharacterized protein</fullName>
    </submittedName>
</protein>
<accession>A0A3P6SPX1</accession>
<organism evidence="1 2">
    <name type="scientific">Gongylonema pulchrum</name>
    <dbReference type="NCBI Taxonomy" id="637853"/>
    <lineage>
        <taxon>Eukaryota</taxon>
        <taxon>Metazoa</taxon>
        <taxon>Ecdysozoa</taxon>
        <taxon>Nematoda</taxon>
        <taxon>Chromadorea</taxon>
        <taxon>Rhabditida</taxon>
        <taxon>Spirurina</taxon>
        <taxon>Spiruromorpha</taxon>
        <taxon>Spiruroidea</taxon>
        <taxon>Gongylonematidae</taxon>
        <taxon>Gongylonema</taxon>
    </lineage>
</organism>
<proteinExistence type="predicted"/>